<reference evidence="1" key="1">
    <citation type="submission" date="2021-06" db="EMBL/GenBank/DDBJ databases">
        <authorList>
            <person name="Kallberg Y."/>
            <person name="Tangrot J."/>
            <person name="Rosling A."/>
        </authorList>
    </citation>
    <scope>NUCLEOTIDE SEQUENCE</scope>
    <source>
        <strain evidence="1">87-6 pot B 2015</strain>
    </source>
</reference>
<dbReference type="Proteomes" id="UP000789375">
    <property type="component" value="Unassembled WGS sequence"/>
</dbReference>
<evidence type="ECO:0000313" key="2">
    <source>
        <dbReference type="Proteomes" id="UP000789375"/>
    </source>
</evidence>
<dbReference type="EMBL" id="CAJVPP010005748">
    <property type="protein sequence ID" value="CAG8669351.1"/>
    <property type="molecule type" value="Genomic_DNA"/>
</dbReference>
<comment type="caution">
    <text evidence="1">The sequence shown here is derived from an EMBL/GenBank/DDBJ whole genome shotgun (WGS) entry which is preliminary data.</text>
</comment>
<organism evidence="1 2">
    <name type="scientific">Funneliformis mosseae</name>
    <name type="common">Endomycorrhizal fungus</name>
    <name type="synonym">Glomus mosseae</name>
    <dbReference type="NCBI Taxonomy" id="27381"/>
    <lineage>
        <taxon>Eukaryota</taxon>
        <taxon>Fungi</taxon>
        <taxon>Fungi incertae sedis</taxon>
        <taxon>Mucoromycota</taxon>
        <taxon>Glomeromycotina</taxon>
        <taxon>Glomeromycetes</taxon>
        <taxon>Glomerales</taxon>
        <taxon>Glomeraceae</taxon>
        <taxon>Funneliformis</taxon>
    </lineage>
</organism>
<gene>
    <name evidence="1" type="ORF">FMOSSE_LOCUS12323</name>
</gene>
<proteinExistence type="predicted"/>
<sequence>MSFEDENMGFWKNGCFNDYISNELECDDPDKDYILLENDDYSITTDNTSEIPSTPVTTINDDNCIHEFLFDYKALQNAKEKIIEKDSVSTMAGSNTDKDYRIDDTDIENKNLILCVLVDVYNGKVKRCLNYEKLGHALRPLHQLIGT</sequence>
<name>A0A9N9EB21_FUNMO</name>
<dbReference type="AlphaFoldDB" id="A0A9N9EB21"/>
<keyword evidence="2" id="KW-1185">Reference proteome</keyword>
<protein>
    <submittedName>
        <fullName evidence="1">1804_t:CDS:1</fullName>
    </submittedName>
</protein>
<evidence type="ECO:0000313" key="1">
    <source>
        <dbReference type="EMBL" id="CAG8669351.1"/>
    </source>
</evidence>
<accession>A0A9N9EB21</accession>